<dbReference type="GO" id="GO:0046872">
    <property type="term" value="F:metal ion binding"/>
    <property type="evidence" value="ECO:0007669"/>
    <property type="project" value="UniProtKB-KW"/>
</dbReference>
<feature type="chain" id="PRO_5021893854" evidence="5">
    <location>
        <begin position="22"/>
        <end position="249"/>
    </location>
</feature>
<dbReference type="GO" id="GO:0030973">
    <property type="term" value="F:molybdate ion binding"/>
    <property type="evidence" value="ECO:0007669"/>
    <property type="project" value="TreeGrafter"/>
</dbReference>
<dbReference type="PROSITE" id="PS00430">
    <property type="entry name" value="TONB_DEPENDENT_REC_1"/>
    <property type="match status" value="1"/>
</dbReference>
<feature type="binding site" evidence="4">
    <location>
        <position position="36"/>
    </location>
    <ligand>
        <name>molybdate</name>
        <dbReference type="ChEBI" id="CHEBI:36264"/>
    </ligand>
</feature>
<feature type="binding site" evidence="4">
    <location>
        <position position="166"/>
    </location>
    <ligand>
        <name>molybdate</name>
        <dbReference type="ChEBI" id="CHEBI:36264"/>
    </ligand>
</feature>
<dbReference type="NCBIfam" id="TIGR01256">
    <property type="entry name" value="modA"/>
    <property type="match status" value="1"/>
</dbReference>
<sequence>MPRRRTVALLAAALVAGPAACSTESEDTLTVLAAASLRTPFDAIVADYQRDHPGTTVRVSYAGSADLAAQVREGAPADVLATADEVTMAGVVDAGLAEAPEVFATNSMAVVTPEGNPAGVESLTDLAKGDLDLVVCAPQVPCGAAALRVAEAAGFPLRPVSEENKVTDVLAKVRAGEADAGIVYVSDAAQGGVETISIPPEHNTTTRYPVARLAGSEHVQAADELVAATVADGTGRGAGHLEAAGFGAP</sequence>
<gene>
    <name evidence="6" type="ORF">FB557_1388</name>
</gene>
<keyword evidence="7" id="KW-1185">Reference proteome</keyword>
<evidence type="ECO:0000313" key="7">
    <source>
        <dbReference type="Proteomes" id="UP000315628"/>
    </source>
</evidence>
<name>A0A560WE91_9MICO</name>
<accession>A0A560WE91</accession>
<dbReference type="InterPro" id="IPR005950">
    <property type="entry name" value="ModA"/>
</dbReference>
<dbReference type="RefSeq" id="WP_144856860.1">
    <property type="nucleotide sequence ID" value="NZ_BAAAYT010000001.1"/>
</dbReference>
<evidence type="ECO:0000256" key="5">
    <source>
        <dbReference type="SAM" id="SignalP"/>
    </source>
</evidence>
<organism evidence="6 7">
    <name type="scientific">Marihabitans asiaticum</name>
    <dbReference type="NCBI Taxonomy" id="415218"/>
    <lineage>
        <taxon>Bacteria</taxon>
        <taxon>Bacillati</taxon>
        <taxon>Actinomycetota</taxon>
        <taxon>Actinomycetes</taxon>
        <taxon>Micrococcales</taxon>
        <taxon>Intrasporangiaceae</taxon>
        <taxon>Marihabitans</taxon>
    </lineage>
</organism>
<dbReference type="PIRSF" id="PIRSF004846">
    <property type="entry name" value="ModA"/>
    <property type="match status" value="1"/>
</dbReference>
<evidence type="ECO:0000256" key="1">
    <source>
        <dbReference type="ARBA" id="ARBA00009175"/>
    </source>
</evidence>
<proteinExistence type="inferred from homology"/>
<feature type="binding site" evidence="4">
    <location>
        <position position="64"/>
    </location>
    <ligand>
        <name>molybdate</name>
        <dbReference type="ChEBI" id="CHEBI:36264"/>
    </ligand>
</feature>
<dbReference type="InterPro" id="IPR050682">
    <property type="entry name" value="ModA/WtpA"/>
</dbReference>
<dbReference type="PANTHER" id="PTHR30632:SF0">
    <property type="entry name" value="SULFATE-BINDING PROTEIN"/>
    <property type="match status" value="1"/>
</dbReference>
<dbReference type="SUPFAM" id="SSF53850">
    <property type="entry name" value="Periplasmic binding protein-like II"/>
    <property type="match status" value="1"/>
</dbReference>
<comment type="similarity">
    <text evidence="1">Belongs to the bacterial solute-binding protein ModA family.</text>
</comment>
<evidence type="ECO:0000256" key="2">
    <source>
        <dbReference type="ARBA" id="ARBA00022723"/>
    </source>
</evidence>
<evidence type="ECO:0000256" key="3">
    <source>
        <dbReference type="ARBA" id="ARBA00022729"/>
    </source>
</evidence>
<keyword evidence="2 4" id="KW-0479">Metal-binding</keyword>
<dbReference type="OrthoDB" id="9785015at2"/>
<dbReference type="AlphaFoldDB" id="A0A560WE91"/>
<protein>
    <submittedName>
        <fullName evidence="6">Molybdate transport system substrate-binding protein</fullName>
    </submittedName>
</protein>
<dbReference type="Gene3D" id="3.40.190.10">
    <property type="entry name" value="Periplasmic binding protein-like II"/>
    <property type="match status" value="2"/>
</dbReference>
<dbReference type="Proteomes" id="UP000315628">
    <property type="component" value="Unassembled WGS sequence"/>
</dbReference>
<feature type="signal peptide" evidence="5">
    <location>
        <begin position="1"/>
        <end position="21"/>
    </location>
</feature>
<dbReference type="Pfam" id="PF13531">
    <property type="entry name" value="SBP_bac_11"/>
    <property type="match status" value="1"/>
</dbReference>
<dbReference type="EMBL" id="VIUW01000002">
    <property type="protein sequence ID" value="TWD15854.1"/>
    <property type="molecule type" value="Genomic_DNA"/>
</dbReference>
<dbReference type="GO" id="GO:0015689">
    <property type="term" value="P:molybdate ion transport"/>
    <property type="evidence" value="ECO:0007669"/>
    <property type="project" value="InterPro"/>
</dbReference>
<keyword evidence="3 5" id="KW-0732">Signal</keyword>
<evidence type="ECO:0000313" key="6">
    <source>
        <dbReference type="EMBL" id="TWD15854.1"/>
    </source>
</evidence>
<dbReference type="PANTHER" id="PTHR30632">
    <property type="entry name" value="MOLYBDATE-BINDING PERIPLASMIC PROTEIN"/>
    <property type="match status" value="1"/>
</dbReference>
<comment type="caution">
    <text evidence="6">The sequence shown here is derived from an EMBL/GenBank/DDBJ whole genome shotgun (WGS) entry which is preliminary data.</text>
</comment>
<evidence type="ECO:0000256" key="4">
    <source>
        <dbReference type="PIRSR" id="PIRSR004846-1"/>
    </source>
</evidence>
<keyword evidence="4" id="KW-0500">Molybdenum</keyword>
<feature type="binding site" evidence="4">
    <location>
        <position position="184"/>
    </location>
    <ligand>
        <name>molybdate</name>
        <dbReference type="ChEBI" id="CHEBI:36264"/>
    </ligand>
</feature>
<dbReference type="InterPro" id="IPR010916">
    <property type="entry name" value="TonB_box_CS"/>
</dbReference>
<reference evidence="6 7" key="1">
    <citation type="submission" date="2019-06" db="EMBL/GenBank/DDBJ databases">
        <title>Sequencing the genomes of 1000 actinobacteria strains.</title>
        <authorList>
            <person name="Klenk H.-P."/>
        </authorList>
    </citation>
    <scope>NUCLEOTIDE SEQUENCE [LARGE SCALE GENOMIC DNA]</scope>
    <source>
        <strain evidence="6 7">DSM 18935</strain>
    </source>
</reference>